<protein>
    <submittedName>
        <fullName evidence="1">Uncharacterized protein</fullName>
    </submittedName>
</protein>
<dbReference type="Proteomes" id="UP000033861">
    <property type="component" value="Unassembled WGS sequence"/>
</dbReference>
<dbReference type="AlphaFoldDB" id="A0A0G1HE83"/>
<gene>
    <name evidence="1" type="ORF">UW35_C0043G0009</name>
</gene>
<dbReference type="STRING" id="1618404.UW35_C0043G0009"/>
<sequence length="170" mass="19552">MKNFDYGFSPKLAKFAQEHRPLSTSLSLEQIILLSSLAGYNLVDKPDGQFTIYHSDGSHGLDNGITVIWNVSVFGNELQYRPYAKSNFIRGNSSKVTDYMEEVISCYLRVLGFKEVIRVQLPESAVILPRELRHPGEYVFVMYVSECREKYRELYKFLKKNVQPLCPKTG</sequence>
<reference evidence="1 2" key="1">
    <citation type="journal article" date="2015" name="Nature">
        <title>rRNA introns, odd ribosomes, and small enigmatic genomes across a large radiation of phyla.</title>
        <authorList>
            <person name="Brown C.T."/>
            <person name="Hug L.A."/>
            <person name="Thomas B.C."/>
            <person name="Sharon I."/>
            <person name="Castelle C.J."/>
            <person name="Singh A."/>
            <person name="Wilkins M.J."/>
            <person name="Williams K.H."/>
            <person name="Banfield J.F."/>
        </authorList>
    </citation>
    <scope>NUCLEOTIDE SEQUENCE [LARGE SCALE GENOMIC DNA]</scope>
</reference>
<evidence type="ECO:0000313" key="1">
    <source>
        <dbReference type="EMBL" id="KKT45135.1"/>
    </source>
</evidence>
<accession>A0A0G1HE83</accession>
<proteinExistence type="predicted"/>
<dbReference type="EMBL" id="LCHZ01000043">
    <property type="protein sequence ID" value="KKT45135.1"/>
    <property type="molecule type" value="Genomic_DNA"/>
</dbReference>
<comment type="caution">
    <text evidence="1">The sequence shown here is derived from an EMBL/GenBank/DDBJ whole genome shotgun (WGS) entry which is preliminary data.</text>
</comment>
<name>A0A0G1HE83_9BACT</name>
<organism evidence="1 2">
    <name type="scientific">Candidatus Collierbacteria bacterium GW2011_GWF2_44_15</name>
    <dbReference type="NCBI Taxonomy" id="1618404"/>
    <lineage>
        <taxon>Bacteria</taxon>
        <taxon>Candidatus Collieribacteriota</taxon>
    </lineage>
</organism>
<evidence type="ECO:0000313" key="2">
    <source>
        <dbReference type="Proteomes" id="UP000033861"/>
    </source>
</evidence>